<dbReference type="InterPro" id="IPR003593">
    <property type="entry name" value="AAA+_ATPase"/>
</dbReference>
<dbReference type="PROSITE" id="PS00674">
    <property type="entry name" value="AAA"/>
    <property type="match status" value="1"/>
</dbReference>
<organism evidence="13">
    <name type="scientific">Thrips palmi</name>
    <name type="common">Melon thrips</name>
    <dbReference type="NCBI Taxonomy" id="161013"/>
    <lineage>
        <taxon>Eukaryota</taxon>
        <taxon>Metazoa</taxon>
        <taxon>Ecdysozoa</taxon>
        <taxon>Arthropoda</taxon>
        <taxon>Hexapoda</taxon>
        <taxon>Insecta</taxon>
        <taxon>Pterygota</taxon>
        <taxon>Neoptera</taxon>
        <taxon>Paraneoptera</taxon>
        <taxon>Thysanoptera</taxon>
        <taxon>Terebrantia</taxon>
        <taxon>Thripoidea</taxon>
        <taxon>Thripidae</taxon>
        <taxon>Thrips</taxon>
    </lineage>
</organism>
<sequence>MEETSDLTAESLLGVAKYVMEMLSPSHKLVIRNLEEVQTAFRHDFRSKRTRLKTVAVPQEVIQSLVTSSSPSDSVADHEMCVVVGLRAAVKLGVPVGGACLGFVSKCSCPLLSEKECGPSCQTARQTPKVYAVQIMSNRRVPPYQMLVNETVHHNVITSLYGSSHRTEKSIVLNVRRCDKVIGEGRVGLKYASHAAVSWIQQPQVADDSIISACLSGFFEVPRHLHKGDVFRIKLSEHAPEVLLAPGKFGLKDFYFVILSIDGPRYRGIQKAEDSIGYLVAKGETTLVQDVNKNSFLPCCTLSSKSTLTYFLQKHPVGLKNVYNKLTNALTPFLKGASPGLKPAFLMTGPAGCGKRSIVSSAAAQFGMNFWAVDCAEIKGGTSGQTVGKLRAVLAKAKQYAPCIVLMSNIQILSHDQDGRNDSRVLDEFQDQLAVLKSSKLPIVLVATAASSTDLTSAFARTFLLEIPVISMEKEERKIQLKQLIAEHCASASEECLEDIASRCSGFLLGDLNELVSLAIRNNLCGKQQLEQTVSESPCLNLTASNFGDALEKMQSAYAGSIGAPKIPSVKWNDVGGLESVKKEILQTVTLPLKYPELTAGGLGRSGILLYGPPGTGKTLLAKAVATECNLNFLSVKGPELLNMYVGQSEANVREIFERARGASPCIIFFDELDALAPNRGRSGDSGGVMDRVVSQLLSEMDGLNKSSLLFVIGATNRPDLIDPALLRPGRFDKLLYVGAYEDSSSKLSVLNALTRKFKLTSDVNLEEISKKLPHEVTGADMYAVCSGAWLGAVRRIIKQNEERKTQPSTEVEVNQEDFIQAVSNMVPSVSSEDMLYFKGLREQMSAVPAK</sequence>
<dbReference type="FunCoup" id="A0A6P8Z5A6">
    <property type="interactions" value="750"/>
</dbReference>
<keyword evidence="6" id="KW-0067">ATP-binding</keyword>
<keyword evidence="12" id="KW-1185">Reference proteome</keyword>
<comment type="subcellular location">
    <subcellularLocation>
        <location evidence="1">Membrane</location>
    </subcellularLocation>
</comment>
<evidence type="ECO:0000256" key="4">
    <source>
        <dbReference type="ARBA" id="ARBA00022741"/>
    </source>
</evidence>
<dbReference type="InterPro" id="IPR003959">
    <property type="entry name" value="ATPase_AAA_core"/>
</dbReference>
<dbReference type="SMART" id="SM00382">
    <property type="entry name" value="AAA"/>
    <property type="match status" value="2"/>
</dbReference>
<name>A0A6P8Z5A6_THRPL</name>
<dbReference type="GO" id="GO:0016887">
    <property type="term" value="F:ATP hydrolysis activity"/>
    <property type="evidence" value="ECO:0007669"/>
    <property type="project" value="InterPro"/>
</dbReference>
<evidence type="ECO:0000256" key="6">
    <source>
        <dbReference type="ARBA" id="ARBA00022840"/>
    </source>
</evidence>
<dbReference type="GO" id="GO:0016558">
    <property type="term" value="P:protein import into peroxisome matrix"/>
    <property type="evidence" value="ECO:0007669"/>
    <property type="project" value="TreeGrafter"/>
</dbReference>
<evidence type="ECO:0000256" key="3">
    <source>
        <dbReference type="ARBA" id="ARBA00022593"/>
    </source>
</evidence>
<dbReference type="Gene3D" id="1.10.8.60">
    <property type="match status" value="2"/>
</dbReference>
<comment type="similarity">
    <text evidence="2">Belongs to the AAA ATPase family.</text>
</comment>
<dbReference type="FunFam" id="3.40.50.300:FF:000109">
    <property type="entry name" value="Peroxisomal biogenesis factor 6"/>
    <property type="match status" value="1"/>
</dbReference>
<dbReference type="InterPro" id="IPR027417">
    <property type="entry name" value="P-loop_NTPase"/>
</dbReference>
<keyword evidence="7" id="KW-0472">Membrane</keyword>
<evidence type="ECO:0000256" key="1">
    <source>
        <dbReference type="ARBA" id="ARBA00004370"/>
    </source>
</evidence>
<proteinExistence type="inferred from homology"/>
<feature type="domain" description="AAA+ ATPase" evidence="11">
    <location>
        <begin position="341"/>
        <end position="471"/>
    </location>
</feature>
<dbReference type="GO" id="GO:0005524">
    <property type="term" value="F:ATP binding"/>
    <property type="evidence" value="ECO:0007669"/>
    <property type="project" value="UniProtKB-KW"/>
</dbReference>
<dbReference type="GO" id="GO:0005829">
    <property type="term" value="C:cytosol"/>
    <property type="evidence" value="ECO:0007669"/>
    <property type="project" value="TreeGrafter"/>
</dbReference>
<evidence type="ECO:0000256" key="7">
    <source>
        <dbReference type="ARBA" id="ARBA00023136"/>
    </source>
</evidence>
<dbReference type="Pfam" id="PF00004">
    <property type="entry name" value="AAA"/>
    <property type="match status" value="2"/>
</dbReference>
<accession>A0A6P8Z5A6</accession>
<dbReference type="SUPFAM" id="SSF52540">
    <property type="entry name" value="P-loop containing nucleoside triphosphate hydrolases"/>
    <property type="match status" value="2"/>
</dbReference>
<dbReference type="InterPro" id="IPR050168">
    <property type="entry name" value="AAA_ATPase_domain"/>
</dbReference>
<gene>
    <name evidence="13" type="primary">LOC117647381</name>
</gene>
<dbReference type="OrthoDB" id="2187at2759"/>
<dbReference type="PANTHER" id="PTHR23077">
    <property type="entry name" value="AAA-FAMILY ATPASE"/>
    <property type="match status" value="1"/>
</dbReference>
<protein>
    <recommendedName>
        <fullName evidence="8">Peroxisomal ATPase PEX6</fullName>
    </recommendedName>
    <alternativeName>
        <fullName evidence="9">Peroxin-6</fullName>
    </alternativeName>
</protein>
<evidence type="ECO:0000256" key="10">
    <source>
        <dbReference type="ARBA" id="ARBA00048778"/>
    </source>
</evidence>
<dbReference type="InterPro" id="IPR003960">
    <property type="entry name" value="ATPase_AAA_CS"/>
</dbReference>
<comment type="catalytic activity">
    <reaction evidence="10">
        <text>ATP + H2O = ADP + phosphate + H(+)</text>
        <dbReference type="Rhea" id="RHEA:13065"/>
        <dbReference type="ChEBI" id="CHEBI:15377"/>
        <dbReference type="ChEBI" id="CHEBI:15378"/>
        <dbReference type="ChEBI" id="CHEBI:30616"/>
        <dbReference type="ChEBI" id="CHEBI:43474"/>
        <dbReference type="ChEBI" id="CHEBI:456216"/>
    </reaction>
    <physiologicalReaction direction="left-to-right" evidence="10">
        <dbReference type="Rhea" id="RHEA:13066"/>
    </physiologicalReaction>
</comment>
<dbReference type="GeneID" id="117647381"/>
<reference evidence="13" key="1">
    <citation type="submission" date="2025-08" db="UniProtKB">
        <authorList>
            <consortium name="RefSeq"/>
        </authorList>
    </citation>
    <scope>IDENTIFICATION</scope>
    <source>
        <tissue evidence="13">Total insect</tissue>
    </source>
</reference>
<evidence type="ECO:0000259" key="11">
    <source>
        <dbReference type="SMART" id="SM00382"/>
    </source>
</evidence>
<evidence type="ECO:0000313" key="12">
    <source>
        <dbReference type="Proteomes" id="UP000515158"/>
    </source>
</evidence>
<dbReference type="CTD" id="5190"/>
<keyword evidence="3" id="KW-0962">Peroxisome biogenesis</keyword>
<dbReference type="CDD" id="cd19527">
    <property type="entry name" value="RecA-like_PEX6_r2"/>
    <property type="match status" value="1"/>
</dbReference>
<evidence type="ECO:0000256" key="5">
    <source>
        <dbReference type="ARBA" id="ARBA00022801"/>
    </source>
</evidence>
<dbReference type="InParanoid" id="A0A6P8Z5A6"/>
<dbReference type="GO" id="GO:0005778">
    <property type="term" value="C:peroxisomal membrane"/>
    <property type="evidence" value="ECO:0007669"/>
    <property type="project" value="TreeGrafter"/>
</dbReference>
<dbReference type="Proteomes" id="UP000515158">
    <property type="component" value="Unplaced"/>
</dbReference>
<evidence type="ECO:0000313" key="13">
    <source>
        <dbReference type="RefSeq" id="XP_034244996.1"/>
    </source>
</evidence>
<dbReference type="AlphaFoldDB" id="A0A6P8Z5A6"/>
<dbReference type="PANTHER" id="PTHR23077:SF9">
    <property type="entry name" value="PEROXISOMAL ATPASE PEX6"/>
    <property type="match status" value="1"/>
</dbReference>
<dbReference type="KEGG" id="tpal:117647381"/>
<evidence type="ECO:0000256" key="8">
    <source>
        <dbReference type="ARBA" id="ARBA00034811"/>
    </source>
</evidence>
<feature type="domain" description="AAA+ ATPase" evidence="11">
    <location>
        <begin position="604"/>
        <end position="742"/>
    </location>
</feature>
<dbReference type="InterPro" id="IPR047533">
    <property type="entry name" value="RecA-like_PEX6_r2"/>
</dbReference>
<evidence type="ECO:0000256" key="2">
    <source>
        <dbReference type="ARBA" id="ARBA00006914"/>
    </source>
</evidence>
<dbReference type="RefSeq" id="XP_034244996.1">
    <property type="nucleotide sequence ID" value="XM_034389105.1"/>
</dbReference>
<keyword evidence="4" id="KW-0547">Nucleotide-binding</keyword>
<dbReference type="Gene3D" id="3.40.50.300">
    <property type="entry name" value="P-loop containing nucleotide triphosphate hydrolases"/>
    <property type="match status" value="2"/>
</dbReference>
<keyword evidence="5" id="KW-0378">Hydrolase</keyword>
<evidence type="ECO:0000256" key="9">
    <source>
        <dbReference type="ARBA" id="ARBA00034920"/>
    </source>
</evidence>